<dbReference type="AlphaFoldDB" id="A0A8H7VK78"/>
<organism evidence="2 3">
    <name type="scientific">Circinella minor</name>
    <dbReference type="NCBI Taxonomy" id="1195481"/>
    <lineage>
        <taxon>Eukaryota</taxon>
        <taxon>Fungi</taxon>
        <taxon>Fungi incertae sedis</taxon>
        <taxon>Mucoromycota</taxon>
        <taxon>Mucoromycotina</taxon>
        <taxon>Mucoromycetes</taxon>
        <taxon>Mucorales</taxon>
        <taxon>Lichtheimiaceae</taxon>
        <taxon>Circinella</taxon>
    </lineage>
</organism>
<protein>
    <submittedName>
        <fullName evidence="2">Uncharacterized protein</fullName>
    </submittedName>
</protein>
<feature type="compositionally biased region" description="Low complexity" evidence="1">
    <location>
        <begin position="41"/>
        <end position="61"/>
    </location>
</feature>
<feature type="compositionally biased region" description="Low complexity" evidence="1">
    <location>
        <begin position="76"/>
        <end position="97"/>
    </location>
</feature>
<proteinExistence type="predicted"/>
<keyword evidence="3" id="KW-1185">Reference proteome</keyword>
<accession>A0A8H7VK78</accession>
<name>A0A8H7VK78_9FUNG</name>
<evidence type="ECO:0000256" key="1">
    <source>
        <dbReference type="SAM" id="MobiDB-lite"/>
    </source>
</evidence>
<sequence length="157" mass="17822">MTNHYSSRPTSFLSDTSSSIWTRFSTNFHKRRLKYLHHPTHSSTSFSTCTSSSSITQTSTSTTLSTTLHDDSIYEPTASYPTTTTTPITKTKDATTPLSEDNKSMFAVPPYSPTYCKSNEFPYSNFYVKLPDGRYMIRYRSGNREILGTEIIEGYML</sequence>
<dbReference type="OrthoDB" id="2382382at2759"/>
<comment type="caution">
    <text evidence="2">The sequence shown here is derived from an EMBL/GenBank/DDBJ whole genome shotgun (WGS) entry which is preliminary data.</text>
</comment>
<feature type="region of interest" description="Disordered" evidence="1">
    <location>
        <begin position="40"/>
        <end position="61"/>
    </location>
</feature>
<gene>
    <name evidence="2" type="ORF">INT45_010471</name>
</gene>
<evidence type="ECO:0000313" key="3">
    <source>
        <dbReference type="Proteomes" id="UP000646827"/>
    </source>
</evidence>
<dbReference type="EMBL" id="JAEPRB010000095">
    <property type="protein sequence ID" value="KAG2221947.1"/>
    <property type="molecule type" value="Genomic_DNA"/>
</dbReference>
<feature type="region of interest" description="Disordered" evidence="1">
    <location>
        <begin position="75"/>
        <end position="99"/>
    </location>
</feature>
<dbReference type="Proteomes" id="UP000646827">
    <property type="component" value="Unassembled WGS sequence"/>
</dbReference>
<reference evidence="2 3" key="1">
    <citation type="submission" date="2020-12" db="EMBL/GenBank/DDBJ databases">
        <title>Metabolic potential, ecology and presence of endohyphal bacteria is reflected in genomic diversity of Mucoromycotina.</title>
        <authorList>
            <person name="Muszewska A."/>
            <person name="Okrasinska A."/>
            <person name="Steczkiewicz K."/>
            <person name="Drgas O."/>
            <person name="Orlowska M."/>
            <person name="Perlinska-Lenart U."/>
            <person name="Aleksandrzak-Piekarczyk T."/>
            <person name="Szatraj K."/>
            <person name="Zielenkiewicz U."/>
            <person name="Pilsyk S."/>
            <person name="Malc E."/>
            <person name="Mieczkowski P."/>
            <person name="Kruszewska J.S."/>
            <person name="Biernat P."/>
            <person name="Pawlowska J."/>
        </authorList>
    </citation>
    <scope>NUCLEOTIDE SEQUENCE [LARGE SCALE GENOMIC DNA]</scope>
    <source>
        <strain evidence="2 3">CBS 142.35</strain>
    </source>
</reference>
<evidence type="ECO:0000313" key="2">
    <source>
        <dbReference type="EMBL" id="KAG2221947.1"/>
    </source>
</evidence>